<evidence type="ECO:0000313" key="3">
    <source>
        <dbReference type="Proteomes" id="UP000276133"/>
    </source>
</evidence>
<keyword evidence="1" id="KW-0472">Membrane</keyword>
<keyword evidence="3" id="KW-1185">Reference proteome</keyword>
<reference evidence="2 3" key="1">
    <citation type="journal article" date="2018" name="Sci. Rep.">
        <title>Genomic signatures of local adaptation to the degree of environmental predictability in rotifers.</title>
        <authorList>
            <person name="Franch-Gras L."/>
            <person name="Hahn C."/>
            <person name="Garcia-Roger E.M."/>
            <person name="Carmona M.J."/>
            <person name="Serra M."/>
            <person name="Gomez A."/>
        </authorList>
    </citation>
    <scope>NUCLEOTIDE SEQUENCE [LARGE SCALE GENOMIC DNA]</scope>
    <source>
        <strain evidence="2">HYR1</strain>
    </source>
</reference>
<comment type="caution">
    <text evidence="2">The sequence shown here is derived from an EMBL/GenBank/DDBJ whole genome shotgun (WGS) entry which is preliminary data.</text>
</comment>
<sequence length="248" mass="28877">MLDEHVFLFVQLCFSIAVLALTMIVIASAFKVILNLWTCLNKNSNAGLQFANTNELFNGNREKVRQDYLEKIQMEKSRTFFSYTVRNLYSSSELEQHGGKPLLEPIKTQKSSLDDDAIVWRDAHLDTPINPFKNSELFDIYKESEEGVNKYTEKGGGQKTIAVQTTKESAPYKEWSFKPTVFTLKQGIRTWWNRFKLFVENNMNIEANLRNCVATFLDDIIIFLKTLKKHYIYVRTVHERIRGSELKK</sequence>
<evidence type="ECO:0000256" key="1">
    <source>
        <dbReference type="SAM" id="Phobius"/>
    </source>
</evidence>
<gene>
    <name evidence="2" type="ORF">BpHYR1_000463</name>
</gene>
<name>A0A3M7RMR9_BRAPC</name>
<dbReference type="EMBL" id="REGN01003053">
    <property type="protein sequence ID" value="RNA24769.1"/>
    <property type="molecule type" value="Genomic_DNA"/>
</dbReference>
<keyword evidence="1" id="KW-1133">Transmembrane helix</keyword>
<protein>
    <submittedName>
        <fullName evidence="2">Uncharacterized protein</fullName>
    </submittedName>
</protein>
<evidence type="ECO:0000313" key="2">
    <source>
        <dbReference type="EMBL" id="RNA24769.1"/>
    </source>
</evidence>
<feature type="transmembrane region" description="Helical" evidence="1">
    <location>
        <begin position="6"/>
        <end position="34"/>
    </location>
</feature>
<proteinExistence type="predicted"/>
<dbReference type="Proteomes" id="UP000276133">
    <property type="component" value="Unassembled WGS sequence"/>
</dbReference>
<dbReference type="AlphaFoldDB" id="A0A3M7RMR9"/>
<keyword evidence="1" id="KW-0812">Transmembrane</keyword>
<accession>A0A3M7RMR9</accession>
<organism evidence="2 3">
    <name type="scientific">Brachionus plicatilis</name>
    <name type="common">Marine rotifer</name>
    <name type="synonym">Brachionus muelleri</name>
    <dbReference type="NCBI Taxonomy" id="10195"/>
    <lineage>
        <taxon>Eukaryota</taxon>
        <taxon>Metazoa</taxon>
        <taxon>Spiralia</taxon>
        <taxon>Gnathifera</taxon>
        <taxon>Rotifera</taxon>
        <taxon>Eurotatoria</taxon>
        <taxon>Monogononta</taxon>
        <taxon>Pseudotrocha</taxon>
        <taxon>Ploima</taxon>
        <taxon>Brachionidae</taxon>
        <taxon>Brachionus</taxon>
    </lineage>
</organism>